<dbReference type="InterPro" id="IPR035014">
    <property type="entry name" value="STKc_cGK"/>
</dbReference>
<evidence type="ECO:0000256" key="10">
    <source>
        <dbReference type="ARBA" id="ARBA00047298"/>
    </source>
</evidence>
<dbReference type="PANTHER" id="PTHR24353:SF111">
    <property type="match status" value="1"/>
</dbReference>
<comment type="caution">
    <text evidence="17">The sequence shown here is derived from an EMBL/GenBank/DDBJ whole genome shotgun (WGS) entry which is preliminary data.</text>
</comment>
<evidence type="ECO:0000256" key="8">
    <source>
        <dbReference type="ARBA" id="ARBA00022840"/>
    </source>
</evidence>
<evidence type="ECO:0000256" key="4">
    <source>
        <dbReference type="ARBA" id="ARBA00022535"/>
    </source>
</evidence>
<feature type="compositionally biased region" description="Low complexity" evidence="13">
    <location>
        <begin position="328"/>
        <end position="352"/>
    </location>
</feature>
<dbReference type="PROSITE" id="PS00107">
    <property type="entry name" value="PROTEIN_KINASE_ATP"/>
    <property type="match status" value="1"/>
</dbReference>
<feature type="compositionally biased region" description="Low complexity" evidence="13">
    <location>
        <begin position="96"/>
        <end position="110"/>
    </location>
</feature>
<feature type="region of interest" description="Disordered" evidence="13">
    <location>
        <begin position="498"/>
        <end position="533"/>
    </location>
</feature>
<dbReference type="SMART" id="SM00220">
    <property type="entry name" value="S_TKc"/>
    <property type="match status" value="1"/>
</dbReference>
<feature type="region of interest" description="Disordered" evidence="13">
    <location>
        <begin position="231"/>
        <end position="295"/>
    </location>
</feature>
<gene>
    <name evidence="17" type="ORF">ODALV1_LOCUS2908</name>
</gene>
<dbReference type="InterPro" id="IPR014710">
    <property type="entry name" value="RmlC-like_jellyroll"/>
</dbReference>
<evidence type="ECO:0000256" key="9">
    <source>
        <dbReference type="ARBA" id="ARBA00022992"/>
    </source>
</evidence>
<feature type="region of interest" description="Disordered" evidence="13">
    <location>
        <begin position="627"/>
        <end position="676"/>
    </location>
</feature>
<keyword evidence="9" id="KW-0142">cGMP-binding</keyword>
<feature type="domain" description="AGC-kinase C-terminal" evidence="16">
    <location>
        <begin position="1144"/>
        <end position="1195"/>
    </location>
</feature>
<feature type="compositionally biased region" description="Low complexity" evidence="13">
    <location>
        <begin position="231"/>
        <end position="263"/>
    </location>
</feature>
<evidence type="ECO:0000256" key="11">
    <source>
        <dbReference type="ARBA" id="ARBA00047462"/>
    </source>
</evidence>
<dbReference type="InterPro" id="IPR017441">
    <property type="entry name" value="Protein_kinase_ATP_BS"/>
</dbReference>
<proteinExistence type="inferred from homology"/>
<comment type="similarity">
    <text evidence="1">Belongs to the protein kinase superfamily. AGC Ser/Thr protein kinase family. cGMP subfamily.</text>
</comment>
<dbReference type="InterPro" id="IPR000595">
    <property type="entry name" value="cNMP-bd_dom"/>
</dbReference>
<dbReference type="Gene3D" id="2.60.120.10">
    <property type="entry name" value="Jelly Rolls"/>
    <property type="match status" value="1"/>
</dbReference>
<evidence type="ECO:0000256" key="3">
    <source>
        <dbReference type="ARBA" id="ARBA00022527"/>
    </source>
</evidence>
<keyword evidence="18" id="KW-1185">Reference proteome</keyword>
<protein>
    <recommendedName>
        <fullName evidence="2">cGMP-dependent protein kinase</fullName>
        <ecNumber evidence="2">2.7.11.12</ecNumber>
    </recommendedName>
</protein>
<keyword evidence="7" id="KW-0418">Kinase</keyword>
<evidence type="ECO:0000256" key="2">
    <source>
        <dbReference type="ARBA" id="ARBA00012428"/>
    </source>
</evidence>
<reference evidence="17 18" key="1">
    <citation type="submission" date="2024-08" db="EMBL/GenBank/DDBJ databases">
        <authorList>
            <person name="Cucini C."/>
            <person name="Frati F."/>
        </authorList>
    </citation>
    <scope>NUCLEOTIDE SEQUENCE [LARGE SCALE GENOMIC DNA]</scope>
</reference>
<sequence length="1195" mass="133822">MVTTRPMIRLSGFSRKTSFDGPSLSSSGCSSFSCPKRGSKQQLKCDCDCGETNTLLRQQFLHQQHQLLQQRQQQQRNHHLVLVQLQAQRNKKVQKHPQPQQIQIQQKRPIYVPQPPPTFRPTISDSNSDREHLERFHKHLQKLHSATCASVENAISGSGNGGKPSSKSFSFRDIRNIGKKQTPIVASSSSSSPLSVEATKPLKRRNTTRSAKDYIGVSRVKLLAKYWNKGRSSGSSAGVDSGNGGSSSTSRSSSGDSAASSNANRVVISPRSSHKRFNNHNNNNSSSNQKNNNSTVTYKVRYDIPSSWESEQLLSFASPTPDHHDNNGNKIKNKGSSGSASIASCGSSSISSDEVRMRKNDAQFCAHCGRGPHSDPTNLPQSPVASPKSPRTRIFKTLTFVRPPNQKPKEFLGTCSNDRRSGKLRITQSSDNLAVASSSSATRSQTMVQQKSQKCPDRRVLVTSCESLNSKLAHLKVAHNNDSTKCFPKTKQIFHTPSTSVQNNQQPKVRFKEQHHRSDAQLNDRSQEKHNIEKASLLRRWKRRNSSSSTVTTATTTAATNMLPDEREFHSLYDNCRIPRPKLKGIVPTHSYGVCSSPISQSRCSSALGEYRARRHAGNFMEFTEISLQDDDDGDSETSGFESEQNNAATTLVRKDGPTDGDGVSRKQQAQRNIPAEMTPAGKYFTDFKTLYHYQDQRLSIQKSPTPSRVLSFRKPHLPAILSRSGKKKGDDSTSTDFLKSLPIFRKLSDSFFAKLSDHISEVSFEHGAYIFRQGEKGNAMYFIVAGTAKTTFKSLEPGKTDEIFLKTLHPGDFFGERVFQTRNGQYTYNGIANSEDGITCVKVDKEAFEELIYKCHDFKIRVLDRPLRKAKLSEDIAKIKLNDLRVVTTLGVGGFGTVNLCTLAADSSRAFALKKMKKCQIVATRQIEHIRSEKNILLETNCDFICKLYKTFKDSKYLYMLMECCLGGELWTVLRDTTRFEDETAKFYIGCVIEALKYLHIRNIIYRDLKPENLLLDSSGYVKLVDFGFAKKLDGRKTWTFCGTPEYCAPEIILNKGHDLSADFWSLGVLMYELLTGTPPFTGGDPLRTYKIILQGIDAIEFPPTVGKYAVNLIRKLCKDSPADRLGAQRGKISDIKKHKWFDGFDWHGLHARTLTPPIIPDVRGPLDFSNFDEYPPDRNGSPPDDLSGWDWDF</sequence>
<feature type="domain" description="Cyclic nucleotide-binding" evidence="15">
    <location>
        <begin position="744"/>
        <end position="870"/>
    </location>
</feature>
<evidence type="ECO:0000256" key="6">
    <source>
        <dbReference type="ARBA" id="ARBA00022741"/>
    </source>
</evidence>
<keyword evidence="3" id="KW-0723">Serine/threonine-protein kinase</keyword>
<dbReference type="Proteomes" id="UP001642540">
    <property type="component" value="Unassembled WGS sequence"/>
</dbReference>
<dbReference type="SUPFAM" id="SSF51206">
    <property type="entry name" value="cAMP-binding domain-like"/>
    <property type="match status" value="1"/>
</dbReference>
<keyword evidence="4" id="KW-0140">cGMP</keyword>
<feature type="region of interest" description="Disordered" evidence="13">
    <location>
        <begin position="181"/>
        <end position="207"/>
    </location>
</feature>
<comment type="catalytic activity">
    <reaction evidence="10">
        <text>L-threonyl-[protein] + ATP = O-phospho-L-threonyl-[protein] + ADP + H(+)</text>
        <dbReference type="Rhea" id="RHEA:46608"/>
        <dbReference type="Rhea" id="RHEA-COMP:11060"/>
        <dbReference type="Rhea" id="RHEA-COMP:11605"/>
        <dbReference type="ChEBI" id="CHEBI:15378"/>
        <dbReference type="ChEBI" id="CHEBI:30013"/>
        <dbReference type="ChEBI" id="CHEBI:30616"/>
        <dbReference type="ChEBI" id="CHEBI:61977"/>
        <dbReference type="ChEBI" id="CHEBI:456216"/>
        <dbReference type="EC" id="2.7.11.12"/>
    </reaction>
</comment>
<feature type="compositionally biased region" description="Low complexity" evidence="13">
    <location>
        <begin position="279"/>
        <end position="294"/>
    </location>
</feature>
<feature type="compositionally biased region" description="Polar residues" evidence="13">
    <location>
        <begin position="637"/>
        <end position="650"/>
    </location>
</feature>
<evidence type="ECO:0000256" key="7">
    <source>
        <dbReference type="ARBA" id="ARBA00022777"/>
    </source>
</evidence>
<feature type="region of interest" description="Disordered" evidence="13">
    <location>
        <begin position="316"/>
        <end position="353"/>
    </location>
</feature>
<evidence type="ECO:0000259" key="15">
    <source>
        <dbReference type="PROSITE" id="PS50042"/>
    </source>
</evidence>
<feature type="domain" description="Protein kinase" evidence="14">
    <location>
        <begin position="885"/>
        <end position="1143"/>
    </location>
</feature>
<feature type="compositionally biased region" description="Polar residues" evidence="13">
    <location>
        <begin position="498"/>
        <end position="507"/>
    </location>
</feature>
<dbReference type="CDD" id="cd05572">
    <property type="entry name" value="STKc_cGK"/>
    <property type="match status" value="1"/>
</dbReference>
<name>A0ABP1PRJ0_9HEXA</name>
<dbReference type="InterPro" id="IPR008271">
    <property type="entry name" value="Ser/Thr_kinase_AS"/>
</dbReference>
<dbReference type="PROSITE" id="PS51257">
    <property type="entry name" value="PROKAR_LIPOPROTEIN"/>
    <property type="match status" value="1"/>
</dbReference>
<dbReference type="PROSITE" id="PS51285">
    <property type="entry name" value="AGC_KINASE_CTER"/>
    <property type="match status" value="1"/>
</dbReference>
<dbReference type="PANTHER" id="PTHR24353">
    <property type="entry name" value="CYCLIC NUCLEOTIDE-DEPENDENT PROTEIN KINASE"/>
    <property type="match status" value="1"/>
</dbReference>
<dbReference type="PROSITE" id="PS50042">
    <property type="entry name" value="CNMP_BINDING_3"/>
    <property type="match status" value="1"/>
</dbReference>
<accession>A0ABP1PRJ0</accession>
<dbReference type="InterPro" id="IPR011009">
    <property type="entry name" value="Kinase-like_dom_sf"/>
</dbReference>
<dbReference type="Gene3D" id="3.30.200.20">
    <property type="entry name" value="Phosphorylase Kinase, domain 1"/>
    <property type="match status" value="1"/>
</dbReference>
<dbReference type="Gene3D" id="1.10.510.10">
    <property type="entry name" value="Transferase(Phosphotransferase) domain 1"/>
    <property type="match status" value="1"/>
</dbReference>
<dbReference type="InterPro" id="IPR000961">
    <property type="entry name" value="AGC-kinase_C"/>
</dbReference>
<feature type="compositionally biased region" description="Basic and acidic residues" evidence="13">
    <location>
        <begin position="510"/>
        <end position="519"/>
    </location>
</feature>
<dbReference type="PROSITE" id="PS00108">
    <property type="entry name" value="PROTEIN_KINASE_ST"/>
    <property type="match status" value="1"/>
</dbReference>
<dbReference type="PROSITE" id="PS50011">
    <property type="entry name" value="PROTEIN_KINASE_DOM"/>
    <property type="match status" value="1"/>
</dbReference>
<dbReference type="EMBL" id="CAXLJM020000007">
    <property type="protein sequence ID" value="CAL8074502.1"/>
    <property type="molecule type" value="Genomic_DNA"/>
</dbReference>
<comment type="catalytic activity">
    <reaction evidence="11">
        <text>L-seryl-[protein] + ATP = O-phospho-L-seryl-[protein] + ADP + H(+)</text>
        <dbReference type="Rhea" id="RHEA:17989"/>
        <dbReference type="Rhea" id="RHEA-COMP:9863"/>
        <dbReference type="Rhea" id="RHEA-COMP:11604"/>
        <dbReference type="ChEBI" id="CHEBI:15378"/>
        <dbReference type="ChEBI" id="CHEBI:29999"/>
        <dbReference type="ChEBI" id="CHEBI:30616"/>
        <dbReference type="ChEBI" id="CHEBI:83421"/>
        <dbReference type="ChEBI" id="CHEBI:456216"/>
        <dbReference type="EC" id="2.7.11.12"/>
    </reaction>
</comment>
<dbReference type="SUPFAM" id="SSF56112">
    <property type="entry name" value="Protein kinase-like (PK-like)"/>
    <property type="match status" value="1"/>
</dbReference>
<feature type="region of interest" description="Disordered" evidence="13">
    <location>
        <begin position="13"/>
        <end position="38"/>
    </location>
</feature>
<evidence type="ECO:0000259" key="14">
    <source>
        <dbReference type="PROSITE" id="PS50011"/>
    </source>
</evidence>
<evidence type="ECO:0000256" key="13">
    <source>
        <dbReference type="SAM" id="MobiDB-lite"/>
    </source>
</evidence>
<evidence type="ECO:0000256" key="1">
    <source>
        <dbReference type="ARBA" id="ARBA00006352"/>
    </source>
</evidence>
<keyword evidence="5" id="KW-0808">Transferase</keyword>
<keyword evidence="6 12" id="KW-0547">Nucleotide-binding</keyword>
<evidence type="ECO:0000313" key="18">
    <source>
        <dbReference type="Proteomes" id="UP001642540"/>
    </source>
</evidence>
<dbReference type="InterPro" id="IPR018490">
    <property type="entry name" value="cNMP-bd_dom_sf"/>
</dbReference>
<feature type="binding site" evidence="12">
    <location>
        <position position="915"/>
    </location>
    <ligand>
        <name>ATP</name>
        <dbReference type="ChEBI" id="CHEBI:30616"/>
    </ligand>
</feature>
<evidence type="ECO:0000256" key="12">
    <source>
        <dbReference type="PROSITE-ProRule" id="PRU10141"/>
    </source>
</evidence>
<dbReference type="CDD" id="cd00038">
    <property type="entry name" value="CAP_ED"/>
    <property type="match status" value="1"/>
</dbReference>
<dbReference type="SMART" id="SM00100">
    <property type="entry name" value="cNMP"/>
    <property type="match status" value="1"/>
</dbReference>
<dbReference type="SMART" id="SM00133">
    <property type="entry name" value="S_TK_X"/>
    <property type="match status" value="1"/>
</dbReference>
<organism evidence="17 18">
    <name type="scientific">Orchesella dallaii</name>
    <dbReference type="NCBI Taxonomy" id="48710"/>
    <lineage>
        <taxon>Eukaryota</taxon>
        <taxon>Metazoa</taxon>
        <taxon>Ecdysozoa</taxon>
        <taxon>Arthropoda</taxon>
        <taxon>Hexapoda</taxon>
        <taxon>Collembola</taxon>
        <taxon>Entomobryomorpha</taxon>
        <taxon>Entomobryoidea</taxon>
        <taxon>Orchesellidae</taxon>
        <taxon>Orchesellinae</taxon>
        <taxon>Orchesella</taxon>
    </lineage>
</organism>
<dbReference type="Pfam" id="PF00027">
    <property type="entry name" value="cNMP_binding"/>
    <property type="match status" value="1"/>
</dbReference>
<feature type="region of interest" description="Disordered" evidence="13">
    <location>
        <begin position="1172"/>
        <end position="1195"/>
    </location>
</feature>
<evidence type="ECO:0000256" key="5">
    <source>
        <dbReference type="ARBA" id="ARBA00022679"/>
    </source>
</evidence>
<dbReference type="Pfam" id="PF00069">
    <property type="entry name" value="Pkinase"/>
    <property type="match status" value="1"/>
</dbReference>
<keyword evidence="8 12" id="KW-0067">ATP-binding</keyword>
<evidence type="ECO:0000259" key="16">
    <source>
        <dbReference type="PROSITE" id="PS51285"/>
    </source>
</evidence>
<feature type="region of interest" description="Disordered" evidence="13">
    <location>
        <begin position="91"/>
        <end position="114"/>
    </location>
</feature>
<evidence type="ECO:0000313" key="17">
    <source>
        <dbReference type="EMBL" id="CAL8074502.1"/>
    </source>
</evidence>
<dbReference type="EC" id="2.7.11.12" evidence="2"/>
<dbReference type="InterPro" id="IPR000719">
    <property type="entry name" value="Prot_kinase_dom"/>
</dbReference>
<feature type="compositionally biased region" description="Low complexity" evidence="13">
    <location>
        <begin position="19"/>
        <end position="35"/>
    </location>
</feature>